<sequence length="124" mass="14292">MPKEGLSEKDWKQRLQNFADGTFHFSTGRHTSNKRRQEEYFGVKNCPAHNRSQKIGVDGKPIICKCGYHKKKKQNIPVLIPKLNKPSQNVPKVSTSTPISPSSVNSNFCRQGYFHTLECKQRYR</sequence>
<accession>A0A7M5WTY9</accession>
<keyword evidence="2" id="KW-1185">Reference proteome</keyword>
<reference evidence="1" key="1">
    <citation type="submission" date="2021-01" db="UniProtKB">
        <authorList>
            <consortium name="EnsemblMetazoa"/>
        </authorList>
    </citation>
    <scope>IDENTIFICATION</scope>
</reference>
<name>A0A7M5WTY9_9CNID</name>
<organism evidence="1 2">
    <name type="scientific">Clytia hemisphaerica</name>
    <dbReference type="NCBI Taxonomy" id="252671"/>
    <lineage>
        <taxon>Eukaryota</taxon>
        <taxon>Metazoa</taxon>
        <taxon>Cnidaria</taxon>
        <taxon>Hydrozoa</taxon>
        <taxon>Hydroidolina</taxon>
        <taxon>Leptothecata</taxon>
        <taxon>Obeliida</taxon>
        <taxon>Clytiidae</taxon>
        <taxon>Clytia</taxon>
    </lineage>
</organism>
<dbReference type="AlphaFoldDB" id="A0A7M5WTY9"/>
<protein>
    <submittedName>
        <fullName evidence="1">Uncharacterized protein</fullName>
    </submittedName>
</protein>
<proteinExistence type="predicted"/>
<evidence type="ECO:0000313" key="1">
    <source>
        <dbReference type="EnsemblMetazoa" id="CLYHEMP013069.1"/>
    </source>
</evidence>
<dbReference type="Proteomes" id="UP000594262">
    <property type="component" value="Unplaced"/>
</dbReference>
<dbReference type="OrthoDB" id="8962485at2759"/>
<dbReference type="EnsemblMetazoa" id="CLYHEMT013069.1">
    <property type="protein sequence ID" value="CLYHEMP013069.1"/>
    <property type="gene ID" value="CLYHEMG013069"/>
</dbReference>
<evidence type="ECO:0000313" key="2">
    <source>
        <dbReference type="Proteomes" id="UP000594262"/>
    </source>
</evidence>